<dbReference type="RefSeq" id="WP_152199682.1">
    <property type="nucleotide sequence ID" value="NZ_VUKF01000001.1"/>
</dbReference>
<keyword evidence="1" id="KW-0472">Membrane</keyword>
<gene>
    <name evidence="2" type="ORF">GB883_13455</name>
</gene>
<accession>A0A7J5UMX0</accession>
<sequence length="64" mass="7244">MTSSLVRFAAETQTTSPTLTVEPWVLGVITLGIFILLLLLTYSFRHTYHRHAVNKVNAQSPQHH</sequence>
<keyword evidence="1" id="KW-0812">Transmembrane</keyword>
<dbReference type="AlphaFoldDB" id="A0A7J5UMX0"/>
<organism evidence="2 3">
    <name type="scientific">Georgenia thermotolerans</name>
    <dbReference type="NCBI Taxonomy" id="527326"/>
    <lineage>
        <taxon>Bacteria</taxon>
        <taxon>Bacillati</taxon>
        <taxon>Actinomycetota</taxon>
        <taxon>Actinomycetes</taxon>
        <taxon>Micrococcales</taxon>
        <taxon>Bogoriellaceae</taxon>
        <taxon>Georgenia</taxon>
    </lineage>
</organism>
<evidence type="ECO:0000313" key="3">
    <source>
        <dbReference type="Proteomes" id="UP000451860"/>
    </source>
</evidence>
<dbReference type="Proteomes" id="UP000451860">
    <property type="component" value="Unassembled WGS sequence"/>
</dbReference>
<comment type="caution">
    <text evidence="2">The sequence shown here is derived from an EMBL/GenBank/DDBJ whole genome shotgun (WGS) entry which is preliminary data.</text>
</comment>
<reference evidence="2 3" key="1">
    <citation type="submission" date="2019-10" db="EMBL/GenBank/DDBJ databases">
        <title>Georgenia wutianyii sp. nov. and Georgenia yuyongxinii sp. nov. isolated from plateau pika (Ochotona curzoniae) in the Qinghai-Tibet plateau of China.</title>
        <authorList>
            <person name="Tian Z."/>
        </authorList>
    </citation>
    <scope>NUCLEOTIDE SEQUENCE [LARGE SCALE GENOMIC DNA]</scope>
    <source>
        <strain evidence="2 3">DSM 21501</strain>
    </source>
</reference>
<protein>
    <submittedName>
        <fullName evidence="2">Uncharacterized protein</fullName>
    </submittedName>
</protein>
<keyword evidence="1" id="KW-1133">Transmembrane helix</keyword>
<dbReference type="EMBL" id="WHJE01000065">
    <property type="protein sequence ID" value="KAE8763591.1"/>
    <property type="molecule type" value="Genomic_DNA"/>
</dbReference>
<name>A0A7J5UMX0_9MICO</name>
<evidence type="ECO:0000313" key="2">
    <source>
        <dbReference type="EMBL" id="KAE8763591.1"/>
    </source>
</evidence>
<feature type="transmembrane region" description="Helical" evidence="1">
    <location>
        <begin position="24"/>
        <end position="44"/>
    </location>
</feature>
<evidence type="ECO:0000256" key="1">
    <source>
        <dbReference type="SAM" id="Phobius"/>
    </source>
</evidence>
<keyword evidence="3" id="KW-1185">Reference proteome</keyword>
<proteinExistence type="predicted"/>